<feature type="domain" description="FAD/NAD(P)-binding" evidence="4">
    <location>
        <begin position="3"/>
        <end position="279"/>
    </location>
</feature>
<organism evidence="6 7">
    <name type="scientific">Thermococcus celer Vu 13 = JCM 8558</name>
    <dbReference type="NCBI Taxonomy" id="1293037"/>
    <lineage>
        <taxon>Archaea</taxon>
        <taxon>Methanobacteriati</taxon>
        <taxon>Methanobacteriota</taxon>
        <taxon>Thermococci</taxon>
        <taxon>Thermococcales</taxon>
        <taxon>Thermococcaceae</taxon>
        <taxon>Thermococcus</taxon>
    </lineage>
</organism>
<dbReference type="Gene3D" id="3.30.390.30">
    <property type="match status" value="1"/>
</dbReference>
<dbReference type="GO" id="GO:0016491">
    <property type="term" value="F:oxidoreductase activity"/>
    <property type="evidence" value="ECO:0007669"/>
    <property type="project" value="InterPro"/>
</dbReference>
<dbReference type="AlphaFoldDB" id="A0A218P0Y4"/>
<evidence type="ECO:0000259" key="5">
    <source>
        <dbReference type="Pfam" id="PF22353"/>
    </source>
</evidence>
<dbReference type="InterPro" id="IPR023753">
    <property type="entry name" value="FAD/NAD-binding_dom"/>
</dbReference>
<dbReference type="Proteomes" id="UP000197156">
    <property type="component" value="Chromosome"/>
</dbReference>
<dbReference type="SUPFAM" id="SSF55424">
    <property type="entry name" value="FAD/NAD-linked reductases, dimerisation (C-terminal) domain"/>
    <property type="match status" value="1"/>
</dbReference>
<sequence>MGVVVVGNGPGGLELAKNLSGEFDVTIVERESLPGYSKPMLSHYIAGFIPEEKLFPYPLDWYENRGIKLLLGTEARLIDRSRKVLVTDRGEVPYDALVIATGARAREPSVPGGEYILTLRTLSDAKRIRARLEDEGEITVLGGGFIALELAGNLAKAGYTVKLIHRGRTLLRLDEELSEIIRARLENAGVEFHLETSVLGADETGLRTDKGYIPGRLKVCAFGIVPNRELAVRSGIHAGRGIMIDDHLRTSAKDVYAVGDCAELNGFIGGTAKAAVEQARVLSRILKGEDERYEPFRSAFFKFADLNVAIIGKTEGRGEWLDGKARVFREGEKVVGAVVFDDLREAMKLERTIKEGLPVN</sequence>
<dbReference type="KEGG" id="tce:A3L02_02820"/>
<evidence type="ECO:0000313" key="7">
    <source>
        <dbReference type="Proteomes" id="UP000197156"/>
    </source>
</evidence>
<protein>
    <submittedName>
        <fullName evidence="6">Pyridine nucleotide-disulfide oxidoreductase</fullName>
    </submittedName>
</protein>
<dbReference type="Pfam" id="PF07992">
    <property type="entry name" value="Pyr_redox_2"/>
    <property type="match status" value="1"/>
</dbReference>
<comment type="cofactor">
    <cofactor evidence="1">
        <name>FAD</name>
        <dbReference type="ChEBI" id="CHEBI:57692"/>
    </cofactor>
</comment>
<keyword evidence="2" id="KW-0285">Flavoprotein</keyword>
<keyword evidence="7" id="KW-1185">Reference proteome</keyword>
<dbReference type="InterPro" id="IPR050260">
    <property type="entry name" value="FAD-bd_OxRdtase"/>
</dbReference>
<accession>A0A218P0Y4</accession>
<dbReference type="PANTHER" id="PTHR43429:SF3">
    <property type="entry name" value="NITRITE REDUCTASE [NAD(P)H]"/>
    <property type="match status" value="1"/>
</dbReference>
<proteinExistence type="predicted"/>
<evidence type="ECO:0000256" key="2">
    <source>
        <dbReference type="ARBA" id="ARBA00022630"/>
    </source>
</evidence>
<reference evidence="6 7" key="1">
    <citation type="submission" date="2016-03" db="EMBL/GenBank/DDBJ databases">
        <title>Complete genome sequence of Thermococcus celer.</title>
        <authorList>
            <person name="Oger P.M."/>
        </authorList>
    </citation>
    <scope>NUCLEOTIDE SEQUENCE [LARGE SCALE GENOMIC DNA]</scope>
    <source>
        <strain evidence="6 7">Vu 13</strain>
    </source>
</reference>
<dbReference type="RefSeq" id="WP_088862534.1">
    <property type="nucleotide sequence ID" value="NZ_CP014854.1"/>
</dbReference>
<dbReference type="Pfam" id="PF22353">
    <property type="entry name" value="PF1197-like_C"/>
    <property type="match status" value="1"/>
</dbReference>
<keyword evidence="3" id="KW-0274">FAD</keyword>
<evidence type="ECO:0000256" key="3">
    <source>
        <dbReference type="ARBA" id="ARBA00022827"/>
    </source>
</evidence>
<dbReference type="InterPro" id="IPR054748">
    <property type="entry name" value="NROR-like_C"/>
</dbReference>
<dbReference type="GeneID" id="33323654"/>
<dbReference type="PRINTS" id="PR00469">
    <property type="entry name" value="PNDRDTASEII"/>
</dbReference>
<dbReference type="InterPro" id="IPR036188">
    <property type="entry name" value="FAD/NAD-bd_sf"/>
</dbReference>
<name>A0A218P0Y4_THECE</name>
<dbReference type="PRINTS" id="PR00368">
    <property type="entry name" value="FADPNR"/>
</dbReference>
<dbReference type="Gene3D" id="3.50.50.60">
    <property type="entry name" value="FAD/NAD(P)-binding domain"/>
    <property type="match status" value="2"/>
</dbReference>
<evidence type="ECO:0000259" key="4">
    <source>
        <dbReference type="Pfam" id="PF07992"/>
    </source>
</evidence>
<feature type="domain" description="NAD(P)H:rubredoxin oxidoreductase C-terminal" evidence="5">
    <location>
        <begin position="297"/>
        <end position="346"/>
    </location>
</feature>
<dbReference type="SUPFAM" id="SSF51905">
    <property type="entry name" value="FAD/NAD(P)-binding domain"/>
    <property type="match status" value="1"/>
</dbReference>
<evidence type="ECO:0000256" key="1">
    <source>
        <dbReference type="ARBA" id="ARBA00001974"/>
    </source>
</evidence>
<dbReference type="EMBL" id="CP014854">
    <property type="protein sequence ID" value="ASI98575.1"/>
    <property type="molecule type" value="Genomic_DNA"/>
</dbReference>
<evidence type="ECO:0000313" key="6">
    <source>
        <dbReference type="EMBL" id="ASI98575.1"/>
    </source>
</evidence>
<dbReference type="PANTHER" id="PTHR43429">
    <property type="entry name" value="PYRIDINE NUCLEOTIDE-DISULFIDE OXIDOREDUCTASE DOMAIN-CONTAINING"/>
    <property type="match status" value="1"/>
</dbReference>
<gene>
    <name evidence="6" type="ORF">A3L02_02820</name>
</gene>
<dbReference type="InterPro" id="IPR016156">
    <property type="entry name" value="FAD/NAD-linked_Rdtase_dimer_sf"/>
</dbReference>
<dbReference type="OrthoDB" id="28009at2157"/>